<feature type="compositionally biased region" description="Basic and acidic residues" evidence="5">
    <location>
        <begin position="479"/>
        <end position="489"/>
    </location>
</feature>
<dbReference type="GO" id="GO:0005634">
    <property type="term" value="C:nucleus"/>
    <property type="evidence" value="ECO:0007669"/>
    <property type="project" value="UniProtKB-SubCell"/>
</dbReference>
<dbReference type="InterPro" id="IPR035979">
    <property type="entry name" value="RBD_domain_sf"/>
</dbReference>
<dbReference type="InterPro" id="IPR012677">
    <property type="entry name" value="Nucleotide-bd_a/b_plait_sf"/>
</dbReference>
<evidence type="ECO:0000256" key="1">
    <source>
        <dbReference type="ARBA" id="ARBA00004123"/>
    </source>
</evidence>
<evidence type="ECO:0000259" key="7">
    <source>
        <dbReference type="PROSITE" id="PS50961"/>
    </source>
</evidence>
<dbReference type="PRINTS" id="PR00302">
    <property type="entry name" value="LUPUSLA"/>
</dbReference>
<evidence type="ECO:0000313" key="9">
    <source>
        <dbReference type="Proteomes" id="UP000053029"/>
    </source>
</evidence>
<dbReference type="EMBL" id="KN846977">
    <property type="protein sequence ID" value="KIW74262.1"/>
    <property type="molecule type" value="Genomic_DNA"/>
</dbReference>
<keyword evidence="9" id="KW-1185">Reference proteome</keyword>
<dbReference type="GO" id="GO:1990904">
    <property type="term" value="C:ribonucleoprotein complex"/>
    <property type="evidence" value="ECO:0007669"/>
    <property type="project" value="InterPro"/>
</dbReference>
<feature type="compositionally biased region" description="Polar residues" evidence="5">
    <location>
        <begin position="448"/>
        <end position="457"/>
    </location>
</feature>
<feature type="region of interest" description="Disordered" evidence="5">
    <location>
        <begin position="1"/>
        <end position="122"/>
    </location>
</feature>
<dbReference type="GO" id="GO:0006396">
    <property type="term" value="P:RNA processing"/>
    <property type="evidence" value="ECO:0007669"/>
    <property type="project" value="InterPro"/>
</dbReference>
<accession>A0A0D2EIP9</accession>
<evidence type="ECO:0000256" key="3">
    <source>
        <dbReference type="ARBA" id="ARBA00023242"/>
    </source>
</evidence>
<dbReference type="InterPro" id="IPR002344">
    <property type="entry name" value="Lupus_La"/>
</dbReference>
<evidence type="ECO:0000259" key="6">
    <source>
        <dbReference type="PROSITE" id="PS50102"/>
    </source>
</evidence>
<dbReference type="AlphaFoldDB" id="A0A0D2EIP9"/>
<feature type="compositionally biased region" description="Polar residues" evidence="5">
    <location>
        <begin position="10"/>
        <end position="20"/>
    </location>
</feature>
<dbReference type="PROSITE" id="PS50102">
    <property type="entry name" value="RRM"/>
    <property type="match status" value="1"/>
</dbReference>
<dbReference type="Gene3D" id="1.10.10.10">
    <property type="entry name" value="Winged helix-like DNA-binding domain superfamily/Winged helix DNA-binding domain"/>
    <property type="match status" value="1"/>
</dbReference>
<evidence type="ECO:0000256" key="2">
    <source>
        <dbReference type="ARBA" id="ARBA00022884"/>
    </source>
</evidence>
<feature type="domain" description="HTH La-type RNA-binding" evidence="7">
    <location>
        <begin position="125"/>
        <end position="215"/>
    </location>
</feature>
<dbReference type="InterPro" id="IPR006630">
    <property type="entry name" value="La_HTH"/>
</dbReference>
<dbReference type="Proteomes" id="UP000053029">
    <property type="component" value="Unassembled WGS sequence"/>
</dbReference>
<gene>
    <name evidence="8" type="ORF">Z517_12202</name>
</gene>
<evidence type="ECO:0000256" key="4">
    <source>
        <dbReference type="PROSITE-ProRule" id="PRU00332"/>
    </source>
</evidence>
<keyword evidence="2 4" id="KW-0694">RNA-binding</keyword>
<proteinExistence type="predicted"/>
<dbReference type="PANTHER" id="PTHR22792">
    <property type="entry name" value="LUPUS LA PROTEIN-RELATED"/>
    <property type="match status" value="1"/>
</dbReference>
<evidence type="ECO:0008006" key="10">
    <source>
        <dbReference type="Google" id="ProtNLM"/>
    </source>
</evidence>
<sequence>MSVEEAVTEALQTPMDQNAQAAEEAKKMLAELEGEAGPKDEPEQTNGTAESKPAEEEAPKETENASAKETATEEKEGTENKRDRRDRGRSDNNHRGRGRNQGQGRHNNHNSRSYRDNIKSDLTTLEETDDPVAIRKQQVEFYFSDSNLPKDKFLFAQTGGVENKPVDLREIHKFKRMRRFQPFEAIVEALRESKTLELTDGDTHVRRKDPLPENFFDAVAQAADPRTVYVKGFGEETASTQFDIEAFFDPYGPTRAVRLRRNDEKFFKGSVFVEFETEELAQSFLALDPKPKYQGKDLLVMSKTEYTSKKTADLNAGRITSNNKYDKGGRRDRNNHRGGRDGGKRKRDEDNRDWRTRRDEDQKRGFRDDKRRGDRGGRESRGDRNKGPETDENGIPTIKTTPLKSDSGREEALAKAKAAVEAEIKKEQAAVDEVESTEQSGHADAASKTANTVTESIQADAEATAGKKRAREEDDAEAEREAKKVDIKSEGVAAEGDS</sequence>
<dbReference type="InterPro" id="IPR036388">
    <property type="entry name" value="WH-like_DNA-bd_sf"/>
</dbReference>
<feature type="domain" description="RRM" evidence="6">
    <location>
        <begin position="226"/>
        <end position="305"/>
    </location>
</feature>
<dbReference type="SMART" id="SM00360">
    <property type="entry name" value="RRM"/>
    <property type="match status" value="1"/>
</dbReference>
<feature type="region of interest" description="Disordered" evidence="5">
    <location>
        <begin position="312"/>
        <end position="498"/>
    </location>
</feature>
<protein>
    <recommendedName>
        <fullName evidence="10">Lupus La protein</fullName>
    </recommendedName>
</protein>
<dbReference type="InterPro" id="IPR045180">
    <property type="entry name" value="La_dom_prot"/>
</dbReference>
<feature type="compositionally biased region" description="Basic and acidic residues" evidence="5">
    <location>
        <begin position="406"/>
        <end position="429"/>
    </location>
</feature>
<feature type="compositionally biased region" description="Basic and acidic residues" evidence="5">
    <location>
        <begin position="23"/>
        <end position="42"/>
    </location>
</feature>
<dbReference type="GeneID" id="25311692"/>
<dbReference type="Pfam" id="PF05383">
    <property type="entry name" value="La"/>
    <property type="match status" value="1"/>
</dbReference>
<dbReference type="InterPro" id="IPR036390">
    <property type="entry name" value="WH_DNA-bd_sf"/>
</dbReference>
<dbReference type="SUPFAM" id="SSF54928">
    <property type="entry name" value="RNA-binding domain, RBD"/>
    <property type="match status" value="1"/>
</dbReference>
<dbReference type="SMART" id="SM00715">
    <property type="entry name" value="LA"/>
    <property type="match status" value="1"/>
</dbReference>
<dbReference type="OrthoDB" id="439993at2759"/>
<dbReference type="GO" id="GO:0003729">
    <property type="term" value="F:mRNA binding"/>
    <property type="evidence" value="ECO:0007669"/>
    <property type="project" value="TreeGrafter"/>
</dbReference>
<feature type="compositionally biased region" description="Basic and acidic residues" evidence="5">
    <location>
        <begin position="338"/>
        <end position="389"/>
    </location>
</feature>
<evidence type="ECO:0000256" key="5">
    <source>
        <dbReference type="SAM" id="MobiDB-lite"/>
    </source>
</evidence>
<name>A0A0D2EIP9_9EURO</name>
<dbReference type="PROSITE" id="PS50961">
    <property type="entry name" value="HTH_LA"/>
    <property type="match status" value="1"/>
</dbReference>
<keyword evidence="3" id="KW-0539">Nucleus</keyword>
<feature type="compositionally biased region" description="Basic and acidic residues" evidence="5">
    <location>
        <begin position="70"/>
        <end position="94"/>
    </location>
</feature>
<evidence type="ECO:0000313" key="8">
    <source>
        <dbReference type="EMBL" id="KIW74262.1"/>
    </source>
</evidence>
<dbReference type="STRING" id="1442368.A0A0D2EIP9"/>
<dbReference type="Gene3D" id="3.30.70.330">
    <property type="match status" value="1"/>
</dbReference>
<dbReference type="InterPro" id="IPR000504">
    <property type="entry name" value="RRM_dom"/>
</dbReference>
<dbReference type="SUPFAM" id="SSF46785">
    <property type="entry name" value="Winged helix' DNA-binding domain"/>
    <property type="match status" value="1"/>
</dbReference>
<organism evidence="8 9">
    <name type="scientific">Fonsecaea pedrosoi CBS 271.37</name>
    <dbReference type="NCBI Taxonomy" id="1442368"/>
    <lineage>
        <taxon>Eukaryota</taxon>
        <taxon>Fungi</taxon>
        <taxon>Dikarya</taxon>
        <taxon>Ascomycota</taxon>
        <taxon>Pezizomycotina</taxon>
        <taxon>Eurotiomycetes</taxon>
        <taxon>Chaetothyriomycetidae</taxon>
        <taxon>Chaetothyriales</taxon>
        <taxon>Herpotrichiellaceae</taxon>
        <taxon>Fonsecaea</taxon>
    </lineage>
</organism>
<dbReference type="HOGENOM" id="CLU_043291_2_0_1"/>
<dbReference type="PANTHER" id="PTHR22792:SF140">
    <property type="entry name" value="ACHILLES, ISOFORM A"/>
    <property type="match status" value="1"/>
</dbReference>
<feature type="compositionally biased region" description="Basic and acidic residues" evidence="5">
    <location>
        <begin position="52"/>
        <end position="63"/>
    </location>
</feature>
<dbReference type="RefSeq" id="XP_013278070.1">
    <property type="nucleotide sequence ID" value="XM_013422616.1"/>
</dbReference>
<dbReference type="CDD" id="cd12291">
    <property type="entry name" value="RRM1_La"/>
    <property type="match status" value="1"/>
</dbReference>
<dbReference type="VEuPathDB" id="FungiDB:Z517_12202"/>
<reference evidence="8 9" key="1">
    <citation type="submission" date="2015-01" db="EMBL/GenBank/DDBJ databases">
        <title>The Genome Sequence of Fonsecaea pedrosoi CBS 271.37.</title>
        <authorList>
            <consortium name="The Broad Institute Genomics Platform"/>
            <person name="Cuomo C."/>
            <person name="de Hoog S."/>
            <person name="Gorbushina A."/>
            <person name="Stielow B."/>
            <person name="Teixiera M."/>
            <person name="Abouelleil A."/>
            <person name="Chapman S.B."/>
            <person name="Priest M."/>
            <person name="Young S.K."/>
            <person name="Wortman J."/>
            <person name="Nusbaum C."/>
            <person name="Birren B."/>
        </authorList>
    </citation>
    <scope>NUCLEOTIDE SEQUENCE [LARGE SCALE GENOMIC DNA]</scope>
    <source>
        <strain evidence="8 9">CBS 271.37</strain>
    </source>
</reference>
<dbReference type="Pfam" id="PF00076">
    <property type="entry name" value="RRM_1"/>
    <property type="match status" value="1"/>
</dbReference>
<comment type="subcellular location">
    <subcellularLocation>
        <location evidence="1">Nucleus</location>
    </subcellularLocation>
</comment>